<evidence type="ECO:0000256" key="1">
    <source>
        <dbReference type="SAM" id="MobiDB-lite"/>
    </source>
</evidence>
<accession>A0ABM7ZVZ1</accession>
<feature type="region of interest" description="Disordered" evidence="1">
    <location>
        <begin position="221"/>
        <end position="262"/>
    </location>
</feature>
<dbReference type="EMBL" id="AP026073">
    <property type="protein sequence ID" value="BDM70538.1"/>
    <property type="molecule type" value="Genomic_DNA"/>
</dbReference>
<gene>
    <name evidence="3" type="ORF">HEK616_40250</name>
</gene>
<feature type="compositionally biased region" description="Gly residues" evidence="1">
    <location>
        <begin position="242"/>
        <end position="255"/>
    </location>
</feature>
<protein>
    <recommendedName>
        <fullName evidence="2">SseB protein N-terminal domain-containing protein</fullName>
    </recommendedName>
</protein>
<keyword evidence="4" id="KW-1185">Reference proteome</keyword>
<evidence type="ECO:0000259" key="2">
    <source>
        <dbReference type="Pfam" id="PF07179"/>
    </source>
</evidence>
<proteinExistence type="predicted"/>
<feature type="compositionally biased region" description="Low complexity" evidence="1">
    <location>
        <begin position="223"/>
        <end position="241"/>
    </location>
</feature>
<dbReference type="InterPro" id="IPR009839">
    <property type="entry name" value="SseB_N"/>
</dbReference>
<organism evidence="3 4">
    <name type="scientific">Streptomyces nigrescens</name>
    <dbReference type="NCBI Taxonomy" id="1920"/>
    <lineage>
        <taxon>Bacteria</taxon>
        <taxon>Bacillati</taxon>
        <taxon>Actinomycetota</taxon>
        <taxon>Actinomycetes</taxon>
        <taxon>Kitasatosporales</taxon>
        <taxon>Streptomycetaceae</taxon>
        <taxon>Streptomyces</taxon>
    </lineage>
</organism>
<dbReference type="NCBIfam" id="NF033532">
    <property type="entry name" value="lone7para_assoc"/>
    <property type="match status" value="1"/>
</dbReference>
<dbReference type="InterPro" id="IPR047659">
    <property type="entry name" value="T7SS_assoc"/>
</dbReference>
<evidence type="ECO:0000313" key="4">
    <source>
        <dbReference type="Proteomes" id="UP001059597"/>
    </source>
</evidence>
<name>A0ABM7ZVZ1_STRNI</name>
<evidence type="ECO:0000313" key="3">
    <source>
        <dbReference type="EMBL" id="BDM70538.1"/>
    </source>
</evidence>
<sequence length="283" mass="29313">MFPGPRAYAQERNGGLAEGCMEESTQSAMTAGEPLTGEDMPEPPPEVVEAAREAPDHWLALVDLTWQGEGPPPLWALIGQWRSGPTGEIEEWRDNPEYRPSPQMLEWSEPADPVDRAVQLAATGYGPGQDVTEALARAEVSVLVTATGTPLAAASPEGTPVIPVYTSEGYLESVGRLLYDRRPVADLVDQLPPGHALYLNPTGPVSMLVDTEELRAALAGTSAQAPEGAREAAANGALRPGTGAGGAEPVGGGRAIGKPARAATGSTVVGAGLAGGTVVRARR</sequence>
<dbReference type="Proteomes" id="UP001059597">
    <property type="component" value="Chromosome"/>
</dbReference>
<feature type="domain" description="SseB protein N-terminal" evidence="2">
    <location>
        <begin position="116"/>
        <end position="216"/>
    </location>
</feature>
<reference evidence="3" key="1">
    <citation type="submission" date="2022-06" db="EMBL/GenBank/DDBJ databases">
        <title>Complete genome sequence of Streptomyces nigrescens HEK616.</title>
        <authorList>
            <person name="Asamizu S."/>
            <person name="Onaka H."/>
        </authorList>
    </citation>
    <scope>NUCLEOTIDE SEQUENCE</scope>
    <source>
        <strain evidence="3">HEK616</strain>
    </source>
</reference>
<feature type="region of interest" description="Disordered" evidence="1">
    <location>
        <begin position="1"/>
        <end position="47"/>
    </location>
</feature>
<dbReference type="Pfam" id="PF07179">
    <property type="entry name" value="SseB"/>
    <property type="match status" value="1"/>
</dbReference>